<dbReference type="Proteomes" id="UP000033860">
    <property type="component" value="Unassembled WGS sequence"/>
</dbReference>
<dbReference type="PANTHER" id="PTHR42998:SF1">
    <property type="entry name" value="TYPE I RESTRICTION ENZYME HINDI METHYLASE SUBUNIT"/>
    <property type="match status" value="1"/>
</dbReference>
<dbReference type="GO" id="GO:0003677">
    <property type="term" value="F:DNA binding"/>
    <property type="evidence" value="ECO:0007669"/>
    <property type="project" value="InterPro"/>
</dbReference>
<accession>A0A0G1RX89</accession>
<proteinExistence type="predicted"/>
<feature type="domain" description="Type I restriction enzyme R protein N-terminal" evidence="3">
    <location>
        <begin position="71"/>
        <end position="180"/>
    </location>
</feature>
<dbReference type="InterPro" id="IPR002052">
    <property type="entry name" value="DNA_methylase_N6_adenine_CS"/>
</dbReference>
<dbReference type="Pfam" id="PF13588">
    <property type="entry name" value="HSDR_N_2"/>
    <property type="match status" value="1"/>
</dbReference>
<dbReference type="Gene3D" id="3.40.50.150">
    <property type="entry name" value="Vaccinia Virus protein VP39"/>
    <property type="match status" value="1"/>
</dbReference>
<dbReference type="PROSITE" id="PS00092">
    <property type="entry name" value="N6_MTASE"/>
    <property type="match status" value="1"/>
</dbReference>
<dbReference type="GO" id="GO:0009307">
    <property type="term" value="P:DNA restriction-modification system"/>
    <property type="evidence" value="ECO:0007669"/>
    <property type="project" value="UniProtKB-KW"/>
</dbReference>
<feature type="domain" description="DNA methylase adenine-specific" evidence="2">
    <location>
        <begin position="316"/>
        <end position="649"/>
    </location>
</feature>
<dbReference type="PATRIC" id="fig|1618371.3.peg.165"/>
<dbReference type="EMBL" id="LCNT01000001">
    <property type="protein sequence ID" value="KKU61949.1"/>
    <property type="molecule type" value="Genomic_DNA"/>
</dbReference>
<name>A0A0G1RX89_9BACT</name>
<dbReference type="AlphaFoldDB" id="A0A0G1RX89"/>
<dbReference type="InterPro" id="IPR052916">
    <property type="entry name" value="Type-I_RE_MTase_Subunit"/>
</dbReference>
<organism evidence="4 5">
    <name type="scientific">Candidatus Beckwithbacteria bacterium GW2011_GWB1_47_15</name>
    <dbReference type="NCBI Taxonomy" id="1618371"/>
    <lineage>
        <taxon>Bacteria</taxon>
        <taxon>Candidatus Beckwithiibacteriota</taxon>
    </lineage>
</organism>
<dbReference type="Pfam" id="PF02384">
    <property type="entry name" value="N6_Mtase"/>
    <property type="match status" value="1"/>
</dbReference>
<evidence type="ECO:0000313" key="4">
    <source>
        <dbReference type="EMBL" id="KKU61949.1"/>
    </source>
</evidence>
<gene>
    <name evidence="4" type="ORF">UX85_C0001G0163</name>
</gene>
<evidence type="ECO:0000259" key="3">
    <source>
        <dbReference type="Pfam" id="PF13588"/>
    </source>
</evidence>
<dbReference type="InterPro" id="IPR029063">
    <property type="entry name" value="SAM-dependent_MTases_sf"/>
</dbReference>
<reference evidence="4 5" key="1">
    <citation type="journal article" date="2015" name="Nature">
        <title>rRNA introns, odd ribosomes, and small enigmatic genomes across a large radiation of phyla.</title>
        <authorList>
            <person name="Brown C.T."/>
            <person name="Hug L.A."/>
            <person name="Thomas B.C."/>
            <person name="Sharon I."/>
            <person name="Castelle C.J."/>
            <person name="Singh A."/>
            <person name="Wilkins M.J."/>
            <person name="Williams K.H."/>
            <person name="Banfield J.F."/>
        </authorList>
    </citation>
    <scope>NUCLEOTIDE SEQUENCE [LARGE SCALE GENOMIC DNA]</scope>
</reference>
<dbReference type="InterPro" id="IPR003356">
    <property type="entry name" value="DNA_methylase_A-5"/>
</dbReference>
<evidence type="ECO:0000256" key="1">
    <source>
        <dbReference type="ARBA" id="ARBA00022747"/>
    </source>
</evidence>
<dbReference type="PRINTS" id="PR00507">
    <property type="entry name" value="N12N6MTFRASE"/>
</dbReference>
<dbReference type="SUPFAM" id="SSF53335">
    <property type="entry name" value="S-adenosyl-L-methionine-dependent methyltransferases"/>
    <property type="match status" value="1"/>
</dbReference>
<evidence type="ECO:0000313" key="5">
    <source>
        <dbReference type="Proteomes" id="UP000033860"/>
    </source>
</evidence>
<dbReference type="PANTHER" id="PTHR42998">
    <property type="entry name" value="TYPE I RESTRICTION ENZYME HINDVIIP M PROTEIN-RELATED"/>
    <property type="match status" value="1"/>
</dbReference>
<comment type="caution">
    <text evidence="4">The sequence shown here is derived from an EMBL/GenBank/DDBJ whole genome shotgun (WGS) entry which is preliminary data.</text>
</comment>
<keyword evidence="1" id="KW-0680">Restriction system</keyword>
<dbReference type="GO" id="GO:0032259">
    <property type="term" value="P:methylation"/>
    <property type="evidence" value="ECO:0007669"/>
    <property type="project" value="InterPro"/>
</dbReference>
<evidence type="ECO:0000259" key="2">
    <source>
        <dbReference type="Pfam" id="PF02384"/>
    </source>
</evidence>
<dbReference type="InterPro" id="IPR029464">
    <property type="entry name" value="HSDR_N"/>
</dbReference>
<dbReference type="GO" id="GO:0008170">
    <property type="term" value="F:N-methyltransferase activity"/>
    <property type="evidence" value="ECO:0007669"/>
    <property type="project" value="InterPro"/>
</dbReference>
<sequence>MPTKKPNKAEEIIKKVFKEPDIAHGLKEFEDLDLKTILYITEEEKGRYFVKDLKSGKTRLVYDETKKKGKPEEIVRQLWLYKLNKIYGYPFERIEVEKSIHFGREIRAKAADIVITKTDKITPYIIVEVKKPDEKKGIEQLKSYLSAEGSEIGVWSNGIEKVVLYRPYPKEYEDSLSDIPRADQKIDDLFEVRRTWQELNPKFDFVHIVRSIEEAALAGSGANVFEEIFKILYAKLFDEKLARDQRKDQEVLFRKYKDPEKTYEVINQLFKNAARQWPDTFELSDKIRLSPQRLNVCVPFLEKVRLFEVGQGELEIIDSAFEYLITEVSKGKKGQYFTPRHVIKMCIKIVNPKTSEYVIDPACGSGGFLLHTMYHAWEELPTEAAKKEYAAKYLYGIDFDDNMRRISQALMLIAGDGKHHIFKRNSLDSRDWTGYEAEEARVEFKKLLHKFDNPADDKENQKSFRHLDFDILLTNPPFAGENKGDAGLLRQYELAKSDGKLKNNVDRHILFIERSLDAVRPGGRLAIVLPQGVLNNTNMAYIRQWLFDKAIILAVVGLHVNTFKPHAGTKTSVLFLQKWPEDKKHLKDYPIFMAVSKKPGKDNSGDYVYKKDDKGNFSYDVNGRKVLDHDLDEIADKFIEFAKKEGFSFST</sequence>
<protein>
    <submittedName>
        <fullName evidence="4">Type I Restriction Enzyme</fullName>
    </submittedName>
</protein>